<keyword evidence="8" id="KW-0675">Receptor</keyword>
<dbReference type="Pfam" id="PF01094">
    <property type="entry name" value="ANF_receptor"/>
    <property type="match status" value="1"/>
</dbReference>
<dbReference type="GO" id="GO:0045211">
    <property type="term" value="C:postsynaptic membrane"/>
    <property type="evidence" value="ECO:0007669"/>
    <property type="project" value="UniProtKB-SubCell"/>
</dbReference>
<feature type="signal peptide" evidence="16">
    <location>
        <begin position="1"/>
        <end position="19"/>
    </location>
</feature>
<evidence type="ECO:0000256" key="14">
    <source>
        <dbReference type="SAM" id="MobiDB-lite"/>
    </source>
</evidence>
<keyword evidence="6" id="KW-0406">Ion transport</keyword>
<feature type="transmembrane region" description="Helical" evidence="15">
    <location>
        <begin position="791"/>
        <end position="815"/>
    </location>
</feature>
<keyword evidence="20" id="KW-1185">Reference proteome</keyword>
<dbReference type="AlphaFoldDB" id="A0AAN8KF79"/>
<evidence type="ECO:0000256" key="3">
    <source>
        <dbReference type="ARBA" id="ARBA00022692"/>
    </source>
</evidence>
<evidence type="ECO:0000256" key="15">
    <source>
        <dbReference type="SAM" id="Phobius"/>
    </source>
</evidence>
<reference evidence="19 20" key="1">
    <citation type="submission" date="2024-01" db="EMBL/GenBank/DDBJ databases">
        <title>The genome of the rayed Mediterranean limpet Patella caerulea (Linnaeus, 1758).</title>
        <authorList>
            <person name="Anh-Thu Weber A."/>
            <person name="Halstead-Nussloch G."/>
        </authorList>
    </citation>
    <scope>NUCLEOTIDE SEQUENCE [LARGE SCALE GENOMIC DNA]</scope>
    <source>
        <strain evidence="19">AATW-2023a</strain>
        <tissue evidence="19">Whole specimen</tissue>
    </source>
</reference>
<dbReference type="Pfam" id="PF00060">
    <property type="entry name" value="Lig_chan"/>
    <property type="match status" value="1"/>
</dbReference>
<evidence type="ECO:0000256" key="5">
    <source>
        <dbReference type="ARBA" id="ARBA00023018"/>
    </source>
</evidence>
<dbReference type="InterPro" id="IPR001828">
    <property type="entry name" value="ANF_lig-bd_rcpt"/>
</dbReference>
<evidence type="ECO:0000256" key="1">
    <source>
        <dbReference type="ARBA" id="ARBA00004141"/>
    </source>
</evidence>
<dbReference type="InterPro" id="IPR019594">
    <property type="entry name" value="Glu/Gly-bd"/>
</dbReference>
<dbReference type="InterPro" id="IPR028082">
    <property type="entry name" value="Peripla_BP_I"/>
</dbReference>
<feature type="domain" description="Ionotropic glutamate receptor C-terminal" evidence="17">
    <location>
        <begin position="428"/>
        <end position="772"/>
    </location>
</feature>
<dbReference type="FunFam" id="1.10.287.70:FF:000143">
    <property type="entry name" value="Probable glutamate receptor"/>
    <property type="match status" value="1"/>
</dbReference>
<keyword evidence="2" id="KW-0813">Transport</keyword>
<dbReference type="PANTHER" id="PTHR18966">
    <property type="entry name" value="IONOTROPIC GLUTAMATE RECEPTOR"/>
    <property type="match status" value="1"/>
</dbReference>
<proteinExistence type="predicted"/>
<feature type="domain" description="Ionotropic glutamate receptor L-glutamate and glycine-binding" evidence="18">
    <location>
        <begin position="438"/>
        <end position="497"/>
    </location>
</feature>
<keyword evidence="9" id="KW-0325">Glycoprotein</keyword>
<keyword evidence="7 15" id="KW-0472">Membrane</keyword>
<dbReference type="SMART" id="SM00918">
    <property type="entry name" value="Lig_chan-Glu_bd"/>
    <property type="match status" value="1"/>
</dbReference>
<dbReference type="EMBL" id="JAZGQO010000002">
    <property type="protein sequence ID" value="KAK6191304.1"/>
    <property type="molecule type" value="Genomic_DNA"/>
</dbReference>
<name>A0AAN8KF79_PATCE</name>
<feature type="chain" id="PRO_5042839625" evidence="16">
    <location>
        <begin position="20"/>
        <end position="863"/>
    </location>
</feature>
<accession>A0AAN8KF79</accession>
<keyword evidence="5" id="KW-0770">Synapse</keyword>
<feature type="transmembrane region" description="Helical" evidence="15">
    <location>
        <begin position="552"/>
        <end position="570"/>
    </location>
</feature>
<organism evidence="19 20">
    <name type="scientific">Patella caerulea</name>
    <name type="common">Rayed Mediterranean limpet</name>
    <dbReference type="NCBI Taxonomy" id="87958"/>
    <lineage>
        <taxon>Eukaryota</taxon>
        <taxon>Metazoa</taxon>
        <taxon>Spiralia</taxon>
        <taxon>Lophotrochozoa</taxon>
        <taxon>Mollusca</taxon>
        <taxon>Gastropoda</taxon>
        <taxon>Patellogastropoda</taxon>
        <taxon>Patelloidea</taxon>
        <taxon>Patellidae</taxon>
        <taxon>Patella</taxon>
    </lineage>
</organism>
<evidence type="ECO:0000259" key="18">
    <source>
        <dbReference type="SMART" id="SM00918"/>
    </source>
</evidence>
<protein>
    <submittedName>
        <fullName evidence="19">Uncharacterized protein</fullName>
    </submittedName>
</protein>
<keyword evidence="4 15" id="KW-1133">Transmembrane helix</keyword>
<keyword evidence="11" id="KW-1071">Ligand-gated ion channel</keyword>
<evidence type="ECO:0000313" key="20">
    <source>
        <dbReference type="Proteomes" id="UP001347796"/>
    </source>
</evidence>
<keyword evidence="12" id="KW-0407">Ion channel</keyword>
<feature type="region of interest" description="Disordered" evidence="14">
    <location>
        <begin position="829"/>
        <end position="863"/>
    </location>
</feature>
<evidence type="ECO:0000256" key="10">
    <source>
        <dbReference type="ARBA" id="ARBA00023257"/>
    </source>
</evidence>
<gene>
    <name evidence="19" type="ORF">SNE40_003029</name>
</gene>
<dbReference type="FunFam" id="3.40.190.10:FF:000024">
    <property type="entry name" value="Glutamate receptor, ionotropic, delta 1"/>
    <property type="match status" value="1"/>
</dbReference>
<dbReference type="SMART" id="SM00079">
    <property type="entry name" value="PBPe"/>
    <property type="match status" value="1"/>
</dbReference>
<dbReference type="Pfam" id="PF10613">
    <property type="entry name" value="Lig_chan-Glu_bd"/>
    <property type="match status" value="1"/>
</dbReference>
<evidence type="ECO:0000256" key="13">
    <source>
        <dbReference type="ARBA" id="ARBA00034100"/>
    </source>
</evidence>
<evidence type="ECO:0000259" key="17">
    <source>
        <dbReference type="SMART" id="SM00079"/>
    </source>
</evidence>
<keyword evidence="10" id="KW-0628">Postsynaptic cell membrane</keyword>
<evidence type="ECO:0000256" key="7">
    <source>
        <dbReference type="ARBA" id="ARBA00023136"/>
    </source>
</evidence>
<evidence type="ECO:0000256" key="6">
    <source>
        <dbReference type="ARBA" id="ARBA00023065"/>
    </source>
</evidence>
<dbReference type="SUPFAM" id="SSF53822">
    <property type="entry name" value="Periplasmic binding protein-like I"/>
    <property type="match status" value="1"/>
</dbReference>
<dbReference type="GO" id="GO:0015276">
    <property type="term" value="F:ligand-gated monoatomic ion channel activity"/>
    <property type="evidence" value="ECO:0007669"/>
    <property type="project" value="InterPro"/>
</dbReference>
<dbReference type="Proteomes" id="UP001347796">
    <property type="component" value="Unassembled WGS sequence"/>
</dbReference>
<keyword evidence="16" id="KW-0732">Signal</keyword>
<dbReference type="SUPFAM" id="SSF53850">
    <property type="entry name" value="Periplasmic binding protein-like II"/>
    <property type="match status" value="1"/>
</dbReference>
<keyword evidence="3 15" id="KW-0812">Transmembrane</keyword>
<evidence type="ECO:0000256" key="11">
    <source>
        <dbReference type="ARBA" id="ARBA00023286"/>
    </source>
</evidence>
<dbReference type="Gene3D" id="1.10.287.70">
    <property type="match status" value="1"/>
</dbReference>
<comment type="caution">
    <text evidence="19">The sequence shown here is derived from an EMBL/GenBank/DDBJ whole genome shotgun (WGS) entry which is preliminary data.</text>
</comment>
<comment type="subcellular location">
    <subcellularLocation>
        <location evidence="1">Membrane</location>
        <topology evidence="1">Multi-pass membrane protein</topology>
    </subcellularLocation>
    <subcellularLocation>
        <location evidence="13">Postsynaptic cell membrane</location>
    </subcellularLocation>
</comment>
<sequence length="863" mass="97469">MWWMTTLSWLFLVIPMVKTRCDKTVNGKRYKLTIALLVDDNNPNATPQETILMDNIRLAGDAEKCLSPNYVKLKIGESLGLKKHGWAAIKTGMEDAMAFQGTKPNLIIGPFYTNLAMVLEKEGIPYLVTDYKGFDWIDMSRVEDTVKWKTIVEIRPPVQDQNLAVVDKFVVEEWASAIMIMPENPADNLECQDLASQLLNEEVSLIPHSVDVTSNGSGTLINKILLNVRLSRQRHIIVCSPRDERDHLIAKVLKAAKAFNLLSNEEQYFIFVDPSSYLLPFSDATNMFRLRLFSIRCHLLAFRYIRPEGKVDSAMDAAYMDAGRIITVGLSSYISEQTEVTDTFSGARFIKALKSVKLERGKTGKIHFNATGQRIEYKLDLYRHGGEKMYQRIAEWGLNGTDAAERLNQTVPDDGASIKAKYDIFPETVYVVVVIEKPFVMKKASVNGDKFEGFTIDLLESLSKSLKFNYKIYVSPNQYGVRKDDGTWDGMVGEIKNGNATLAMGAISITSKREIAIDFSLGVLTTGVNILISRPDDHYTIFQFLKPFSLELWITILGSFIVVSMVYFLLDYKRPSTKFTARETLWFSMGTLLKRGTDFSPEPISQRILTSGFNFFVLITVATYTANMAAFLTTKDFGNTVDSFESLADNDDISCGTVKNSATKHFLQMGTKPVFKRLWDKMIYSDGLVANSSEGQKKVANGNYAFVYDHLINSYVEGEYCNMKVVASPILMQEHGIGMKEGAPFKTSINIELLKLKENGQIQDWKKKWWEDKRKCDKDGKNKKKPRGQFGVAHMAGVFIFALFGMSCGVAFFLFKKFYLLAKPISEGTKEENMEGEDDNGDGEEERVKRKKMMHSTNPPVHL</sequence>
<evidence type="ECO:0000313" key="19">
    <source>
        <dbReference type="EMBL" id="KAK6191304.1"/>
    </source>
</evidence>
<dbReference type="InterPro" id="IPR001320">
    <property type="entry name" value="Iontro_rcpt_C"/>
</dbReference>
<evidence type="ECO:0000256" key="12">
    <source>
        <dbReference type="ARBA" id="ARBA00023303"/>
    </source>
</evidence>
<evidence type="ECO:0000256" key="8">
    <source>
        <dbReference type="ARBA" id="ARBA00023170"/>
    </source>
</evidence>
<feature type="compositionally biased region" description="Acidic residues" evidence="14">
    <location>
        <begin position="834"/>
        <end position="845"/>
    </location>
</feature>
<dbReference type="Gene3D" id="3.40.50.2300">
    <property type="match status" value="1"/>
</dbReference>
<evidence type="ECO:0000256" key="2">
    <source>
        <dbReference type="ARBA" id="ARBA00022448"/>
    </source>
</evidence>
<dbReference type="InterPro" id="IPR015683">
    <property type="entry name" value="Ionotropic_Glu_rcpt"/>
</dbReference>
<dbReference type="Gene3D" id="3.40.190.10">
    <property type="entry name" value="Periplasmic binding protein-like II"/>
    <property type="match status" value="2"/>
</dbReference>
<evidence type="ECO:0000256" key="9">
    <source>
        <dbReference type="ARBA" id="ARBA00023180"/>
    </source>
</evidence>
<evidence type="ECO:0000256" key="4">
    <source>
        <dbReference type="ARBA" id="ARBA00022989"/>
    </source>
</evidence>
<evidence type="ECO:0000256" key="16">
    <source>
        <dbReference type="SAM" id="SignalP"/>
    </source>
</evidence>